<dbReference type="GO" id="GO:0004151">
    <property type="term" value="F:dihydroorotase activity"/>
    <property type="evidence" value="ECO:0007669"/>
    <property type="project" value="UniProtKB-EC"/>
</dbReference>
<dbReference type="InterPro" id="IPR011059">
    <property type="entry name" value="Metal-dep_hydrolase_composite"/>
</dbReference>
<dbReference type="PANTHER" id="PTHR42717">
    <property type="entry name" value="DIHYDROOROTASE-RELATED"/>
    <property type="match status" value="1"/>
</dbReference>
<dbReference type="EMBL" id="CADCWN010000053">
    <property type="protein sequence ID" value="CAA9556477.1"/>
    <property type="molecule type" value="Genomic_DNA"/>
</dbReference>
<name>A0A6J4UPX0_9BACT</name>
<accession>A0A6J4UPX0</accession>
<organism evidence="1">
    <name type="scientific">uncultured Thermomicrobiales bacterium</name>
    <dbReference type="NCBI Taxonomy" id="1645740"/>
    <lineage>
        <taxon>Bacteria</taxon>
        <taxon>Pseudomonadati</taxon>
        <taxon>Thermomicrobiota</taxon>
        <taxon>Thermomicrobia</taxon>
        <taxon>Thermomicrobiales</taxon>
        <taxon>environmental samples</taxon>
    </lineage>
</organism>
<evidence type="ECO:0000313" key="1">
    <source>
        <dbReference type="EMBL" id="CAA9556477.1"/>
    </source>
</evidence>
<dbReference type="EC" id="3.5.2.3" evidence="1"/>
<gene>
    <name evidence="1" type="ORF">AVDCRST_MAG18-713</name>
</gene>
<dbReference type="Gene3D" id="3.20.20.140">
    <property type="entry name" value="Metal-dependent hydrolases"/>
    <property type="match status" value="1"/>
</dbReference>
<reference evidence="1" key="1">
    <citation type="submission" date="2020-02" db="EMBL/GenBank/DDBJ databases">
        <authorList>
            <person name="Meier V. D."/>
        </authorList>
    </citation>
    <scope>NUCLEOTIDE SEQUENCE</scope>
    <source>
        <strain evidence="1">AVDCRST_MAG18</strain>
    </source>
</reference>
<dbReference type="GO" id="GO:0019213">
    <property type="term" value="F:deacetylase activity"/>
    <property type="evidence" value="ECO:0007669"/>
    <property type="project" value="InterPro"/>
</dbReference>
<dbReference type="SUPFAM" id="SSF51338">
    <property type="entry name" value="Composite domain of metallo-dependent hydrolases"/>
    <property type="match status" value="1"/>
</dbReference>
<dbReference type="InterPro" id="IPR020043">
    <property type="entry name" value="Deacetylase_Atu3266-like"/>
</dbReference>
<dbReference type="SUPFAM" id="SSF51556">
    <property type="entry name" value="Metallo-dependent hydrolases"/>
    <property type="match status" value="1"/>
</dbReference>
<dbReference type="Gene3D" id="2.30.40.10">
    <property type="entry name" value="Urease, subunit C, domain 1"/>
    <property type="match status" value="1"/>
</dbReference>
<dbReference type="InterPro" id="IPR032466">
    <property type="entry name" value="Metal_Hydrolase"/>
</dbReference>
<proteinExistence type="predicted"/>
<dbReference type="NCBIfam" id="NF006689">
    <property type="entry name" value="PRK09237.1"/>
    <property type="match status" value="1"/>
</dbReference>
<dbReference type="PANTHER" id="PTHR42717:SF1">
    <property type="entry name" value="IMIDAZOLONEPROPIONASE AND RELATED AMIDOHYDROLASES"/>
    <property type="match status" value="1"/>
</dbReference>
<dbReference type="AlphaFoldDB" id="A0A6J4UPX0"/>
<sequence length="408" mass="44120">MIDPDLAENATHAELVLRGGRVIDPLHGIDGLADVAIAGGTIVAVGPDLPTAGVARVLDVTGLVVTPGIIDMHAHVFPWHRRSRLSLDPHVNTFSSGVTTVVDAGTAGWEDFAEFKELTIDRAKIRVLAYVNIVGKGMGGDWEHEASEMRAAPAAEVARQYPDIVVGIKTAHYWARQPFDDAHLPWTAVDRALEAGELCGKPIMVDFFPWLPERPYPTLLEKLRPGDIHTHVFAQQFPILDDAGRVNDFMLAARERGVIFDLGHGAASFWYRNAVPAIAQGFVPDSISTDLHTGNINGVVVDMVTTMNKVLNMGVSLPEVIARSTVAPAREIGHPELGHLGAGANADVAVFALDEGRFSFVDCGPARLTGGQRLRPVMTLRAGQIVYNPSGIGLEEWPDAPPEYWALR</sequence>
<protein>
    <submittedName>
        <fullName evidence="1">Dihydroorotase</fullName>
        <ecNumber evidence="1">3.5.2.3</ecNumber>
    </submittedName>
</protein>
<keyword evidence="1" id="KW-0378">Hydrolase</keyword>